<evidence type="ECO:0000256" key="3">
    <source>
        <dbReference type="PROSITE-ProRule" id="PRU01005"/>
    </source>
</evidence>
<dbReference type="Proteomes" id="UP000081671">
    <property type="component" value="Unplaced"/>
</dbReference>
<dbReference type="Gene3D" id="1.10.10.740">
    <property type="entry name" value="Crisp domain"/>
    <property type="match status" value="1"/>
</dbReference>
<evidence type="ECO:0000313" key="6">
    <source>
        <dbReference type="RefSeq" id="XP_012874527.1"/>
    </source>
</evidence>
<dbReference type="PRINTS" id="PR00837">
    <property type="entry name" value="V5TPXLIKE"/>
</dbReference>
<dbReference type="Pfam" id="PF08562">
    <property type="entry name" value="Crisp"/>
    <property type="match status" value="1"/>
</dbReference>
<feature type="disulfide bond" evidence="3">
    <location>
        <begin position="242"/>
        <end position="255"/>
    </location>
</feature>
<dbReference type="OrthoDB" id="737510at2759"/>
<dbReference type="SUPFAM" id="SSF57546">
    <property type="entry name" value="Crisp domain-like"/>
    <property type="match status" value="1"/>
</dbReference>
<gene>
    <name evidence="6" type="primary">Crisp1</name>
</gene>
<evidence type="ECO:0000259" key="4">
    <source>
        <dbReference type="PROSITE" id="PS51670"/>
    </source>
</evidence>
<dbReference type="GO" id="GO:0005576">
    <property type="term" value="C:extracellular region"/>
    <property type="evidence" value="ECO:0007669"/>
    <property type="project" value="InterPro"/>
</dbReference>
<dbReference type="InterPro" id="IPR042076">
    <property type="entry name" value="Crisp-like_dom"/>
</dbReference>
<protein>
    <submittedName>
        <fullName evidence="6">Cysteine-rich secretory protein 1</fullName>
    </submittedName>
</protein>
<name>A0A1S3FEZ1_DIPOR</name>
<proteinExistence type="inferred from homology"/>
<dbReference type="InterPro" id="IPR013871">
    <property type="entry name" value="Cysteine_rich_secretory"/>
</dbReference>
<sequence length="262" mass="30260">MAQIVFQPISVGNGMPVKYILFLSAMPGFLDARVLTPKAAQALYMRLTTATPEVQDEIVNVHNRFRRNVAPPARNMLKMQWSPEAAYNARILAQYCDLAESDPMERRLSHTFCGENVHMEPFPILWSEVIETWYNESRHFKYGEWTMDEGVKTNHYTQLVWASSYLIGCGVASCRKNREPQYIYICHYCHEGNDPDMINMPYKMGSWCGDCPDQCEDKLCMNPCFYFDEYQDCEKKARILGCTHPTINLLCPATCRCTTEIK</sequence>
<dbReference type="InterPro" id="IPR035940">
    <property type="entry name" value="CAP_sf"/>
</dbReference>
<dbReference type="InterPro" id="IPR014044">
    <property type="entry name" value="CAP_dom"/>
</dbReference>
<dbReference type="InterPro" id="IPR018244">
    <property type="entry name" value="Allrgn_V5/Tpx1_CS"/>
</dbReference>
<organism evidence="5 6">
    <name type="scientific">Dipodomys ordii</name>
    <name type="common">Ord's kangaroo rat</name>
    <dbReference type="NCBI Taxonomy" id="10020"/>
    <lineage>
        <taxon>Eukaryota</taxon>
        <taxon>Metazoa</taxon>
        <taxon>Chordata</taxon>
        <taxon>Craniata</taxon>
        <taxon>Vertebrata</taxon>
        <taxon>Euteleostomi</taxon>
        <taxon>Mammalia</taxon>
        <taxon>Eutheria</taxon>
        <taxon>Euarchontoglires</taxon>
        <taxon>Glires</taxon>
        <taxon>Rodentia</taxon>
        <taxon>Castorimorpha</taxon>
        <taxon>Heteromyidae</taxon>
        <taxon>Dipodomyinae</taxon>
        <taxon>Dipodomys</taxon>
    </lineage>
</organism>
<dbReference type="CDD" id="cd05383">
    <property type="entry name" value="CAP_CRISP"/>
    <property type="match status" value="1"/>
</dbReference>
<comment type="similarity">
    <text evidence="1">Belongs to the CRISP family.</text>
</comment>
<dbReference type="InterPro" id="IPR003582">
    <property type="entry name" value="ShKT_dom"/>
</dbReference>
<feature type="domain" description="ShKT" evidence="4">
    <location>
        <begin position="224"/>
        <end position="257"/>
    </location>
</feature>
<dbReference type="InterPro" id="IPR001283">
    <property type="entry name" value="CRISP-related"/>
</dbReference>
<dbReference type="KEGG" id="dord:105987717"/>
<accession>A0A1S3FEZ1</accession>
<evidence type="ECO:0000256" key="2">
    <source>
        <dbReference type="ARBA" id="ARBA00023157"/>
    </source>
</evidence>
<dbReference type="GeneID" id="105987717"/>
<dbReference type="Gene3D" id="3.40.33.10">
    <property type="entry name" value="CAP"/>
    <property type="match status" value="1"/>
</dbReference>
<dbReference type="InterPro" id="IPR034117">
    <property type="entry name" value="SCP_CRISP"/>
</dbReference>
<dbReference type="InParanoid" id="A0A1S3FEZ1"/>
<comment type="caution">
    <text evidence="3">Lacks conserved residue(s) required for the propagation of feature annotation.</text>
</comment>
<dbReference type="Pfam" id="PF00188">
    <property type="entry name" value="CAP"/>
    <property type="match status" value="1"/>
</dbReference>
<dbReference type="PROSITE" id="PS51670">
    <property type="entry name" value="SHKT"/>
    <property type="match status" value="1"/>
</dbReference>
<dbReference type="FunFam" id="3.40.33.10:FF:000005">
    <property type="entry name" value="Cysteine-rich secretory protein 2"/>
    <property type="match status" value="1"/>
</dbReference>
<reference evidence="6" key="1">
    <citation type="submission" date="2025-08" db="UniProtKB">
        <authorList>
            <consortium name="RefSeq"/>
        </authorList>
    </citation>
    <scope>IDENTIFICATION</scope>
    <source>
        <tissue evidence="6">Kidney</tissue>
    </source>
</reference>
<dbReference type="CTD" id="167"/>
<dbReference type="PANTHER" id="PTHR10334">
    <property type="entry name" value="CYSTEINE-RICH SECRETORY PROTEIN-RELATED"/>
    <property type="match status" value="1"/>
</dbReference>
<dbReference type="SUPFAM" id="SSF55797">
    <property type="entry name" value="PR-1-like"/>
    <property type="match status" value="1"/>
</dbReference>
<evidence type="ECO:0000313" key="5">
    <source>
        <dbReference type="Proteomes" id="UP000081671"/>
    </source>
</evidence>
<dbReference type="FunCoup" id="A0A1S3FEZ1">
    <property type="interactions" value="49"/>
</dbReference>
<dbReference type="AlphaFoldDB" id="A0A1S3FEZ1"/>
<feature type="disulfide bond" evidence="3">
    <location>
        <begin position="233"/>
        <end position="251"/>
    </location>
</feature>
<keyword evidence="5" id="KW-1185">Reference proteome</keyword>
<keyword evidence="2 3" id="KW-1015">Disulfide bond</keyword>
<dbReference type="PROSITE" id="PS01010">
    <property type="entry name" value="CRISP_2"/>
    <property type="match status" value="1"/>
</dbReference>
<dbReference type="RefSeq" id="XP_012874527.1">
    <property type="nucleotide sequence ID" value="XM_013019073.1"/>
</dbReference>
<dbReference type="SMART" id="SM00198">
    <property type="entry name" value="SCP"/>
    <property type="match status" value="1"/>
</dbReference>
<dbReference type="FunFam" id="1.10.10.740:FF:000001">
    <property type="entry name" value="Cysteine-rich secretory protein 2"/>
    <property type="match status" value="1"/>
</dbReference>
<evidence type="ECO:0000256" key="1">
    <source>
        <dbReference type="ARBA" id="ARBA00009923"/>
    </source>
</evidence>